<name>A0A081LE48_9BACI</name>
<dbReference type="AlphaFoldDB" id="A0A081LE48"/>
<protein>
    <submittedName>
        <fullName evidence="1">Uncharacterized protein</fullName>
    </submittedName>
</protein>
<dbReference type="Proteomes" id="UP000028091">
    <property type="component" value="Unassembled WGS sequence"/>
</dbReference>
<proteinExistence type="predicted"/>
<keyword evidence="2" id="KW-1185">Reference proteome</keyword>
<organism evidence="1 2">
    <name type="scientific">Bacillus zhangzhouensis</name>
    <dbReference type="NCBI Taxonomy" id="1178540"/>
    <lineage>
        <taxon>Bacteria</taxon>
        <taxon>Bacillati</taxon>
        <taxon>Bacillota</taxon>
        <taxon>Bacilli</taxon>
        <taxon>Bacillales</taxon>
        <taxon>Bacillaceae</taxon>
        <taxon>Bacillus</taxon>
    </lineage>
</organism>
<evidence type="ECO:0000313" key="1">
    <source>
        <dbReference type="EMBL" id="KEP27524.1"/>
    </source>
</evidence>
<comment type="caution">
    <text evidence="1">The sequence shown here is derived from an EMBL/GenBank/DDBJ whole genome shotgun (WGS) entry which is preliminary data.</text>
</comment>
<accession>A0A081LE48</accession>
<dbReference type="EMBL" id="JOTP01000003">
    <property type="protein sequence ID" value="KEP27524.1"/>
    <property type="molecule type" value="Genomic_DNA"/>
</dbReference>
<sequence length="65" mass="8008">MAVHRNMIHKGDDRFVLEHMDRCRPHNWGTFHFVRHCLFHHENQEQENQIIQLKRSVTPNVIEFF</sequence>
<evidence type="ECO:0000313" key="2">
    <source>
        <dbReference type="Proteomes" id="UP000028091"/>
    </source>
</evidence>
<reference evidence="1 2" key="1">
    <citation type="submission" date="2012-09" db="EMBL/GenBank/DDBJ databases">
        <title>Genome Sequence of Bacillus sp. DW5-4.</title>
        <authorList>
            <person name="Lai Q."/>
            <person name="Liu Y."/>
            <person name="Shao Z."/>
        </authorList>
    </citation>
    <scope>NUCLEOTIDE SEQUENCE [LARGE SCALE GENOMIC DNA]</scope>
    <source>
        <strain evidence="1 2">DW5-4</strain>
    </source>
</reference>
<gene>
    <name evidence="1" type="ORF">BA70_10335</name>
</gene>